<protein>
    <submittedName>
        <fullName evidence="3">Tyrosine-type recombinase/integrase</fullName>
    </submittedName>
</protein>
<accession>A0ABU6MM18</accession>
<dbReference type="InterPro" id="IPR011010">
    <property type="entry name" value="DNA_brk_join_enz"/>
</dbReference>
<dbReference type="EMBL" id="JARMAB010000037">
    <property type="protein sequence ID" value="MED1205565.1"/>
    <property type="molecule type" value="Genomic_DNA"/>
</dbReference>
<evidence type="ECO:0000259" key="2">
    <source>
        <dbReference type="PROSITE" id="PS51898"/>
    </source>
</evidence>
<evidence type="ECO:0000256" key="1">
    <source>
        <dbReference type="ARBA" id="ARBA00023172"/>
    </source>
</evidence>
<keyword evidence="1" id="KW-0233">DNA recombination</keyword>
<proteinExistence type="predicted"/>
<dbReference type="Pfam" id="PF00589">
    <property type="entry name" value="Phage_integrase"/>
    <property type="match status" value="1"/>
</dbReference>
<evidence type="ECO:0000313" key="3">
    <source>
        <dbReference type="EMBL" id="MED1205565.1"/>
    </source>
</evidence>
<keyword evidence="4" id="KW-1185">Reference proteome</keyword>
<dbReference type="InterPro" id="IPR013762">
    <property type="entry name" value="Integrase-like_cat_sf"/>
</dbReference>
<dbReference type="SUPFAM" id="SSF56349">
    <property type="entry name" value="DNA breaking-rejoining enzymes"/>
    <property type="match status" value="1"/>
</dbReference>
<reference evidence="3 4" key="1">
    <citation type="submission" date="2023-03" db="EMBL/GenBank/DDBJ databases">
        <title>Bacillus Genome Sequencing.</title>
        <authorList>
            <person name="Dunlap C."/>
        </authorList>
    </citation>
    <scope>NUCLEOTIDE SEQUENCE [LARGE SCALE GENOMIC DNA]</scope>
    <source>
        <strain evidence="3 4">B-23453</strain>
    </source>
</reference>
<dbReference type="InterPro" id="IPR002104">
    <property type="entry name" value="Integrase_catalytic"/>
</dbReference>
<comment type="caution">
    <text evidence="3">The sequence shown here is derived from an EMBL/GenBank/DDBJ whole genome shotgun (WGS) entry which is preliminary data.</text>
</comment>
<evidence type="ECO:0000313" key="4">
    <source>
        <dbReference type="Proteomes" id="UP001341444"/>
    </source>
</evidence>
<sequence>MTERANVKKIRFHDLRHTHASILISEGVDLMKVAARLGHANPKITLDVYSHLIPDQENEVAEIFREAIRKFCEQTLFLNLKSSQSQKNEKSLQPLIDKDYRPFTQYDSDWARTSDPHPVKVIY</sequence>
<dbReference type="Gene3D" id="1.10.443.10">
    <property type="entry name" value="Intergrase catalytic core"/>
    <property type="match status" value="1"/>
</dbReference>
<gene>
    <name evidence="3" type="ORF">P4T90_21255</name>
</gene>
<feature type="domain" description="Tyr recombinase" evidence="2">
    <location>
        <begin position="1"/>
        <end position="62"/>
    </location>
</feature>
<name>A0ABU6MM18_9BACI</name>
<organism evidence="3 4">
    <name type="scientific">Heyndrickxia acidicola</name>
    <dbReference type="NCBI Taxonomy" id="209389"/>
    <lineage>
        <taxon>Bacteria</taxon>
        <taxon>Bacillati</taxon>
        <taxon>Bacillota</taxon>
        <taxon>Bacilli</taxon>
        <taxon>Bacillales</taxon>
        <taxon>Bacillaceae</taxon>
        <taxon>Heyndrickxia</taxon>
    </lineage>
</organism>
<dbReference type="Proteomes" id="UP001341444">
    <property type="component" value="Unassembled WGS sequence"/>
</dbReference>
<dbReference type="PROSITE" id="PS51898">
    <property type="entry name" value="TYR_RECOMBINASE"/>
    <property type="match status" value="1"/>
</dbReference>